<evidence type="ECO:0000313" key="2">
    <source>
        <dbReference type="Proteomes" id="UP000788993"/>
    </source>
</evidence>
<dbReference type="RefSeq" id="XP_018212471.1">
    <property type="nucleotide sequence ID" value="XM_018357244.1"/>
</dbReference>
<keyword evidence="2" id="KW-1185">Reference proteome</keyword>
<organism evidence="1 2">
    <name type="scientific">Ogataea polymorpha</name>
    <dbReference type="NCBI Taxonomy" id="460523"/>
    <lineage>
        <taxon>Eukaryota</taxon>
        <taxon>Fungi</taxon>
        <taxon>Dikarya</taxon>
        <taxon>Ascomycota</taxon>
        <taxon>Saccharomycotina</taxon>
        <taxon>Pichiomycetes</taxon>
        <taxon>Pichiales</taxon>
        <taxon>Pichiaceae</taxon>
        <taxon>Ogataea</taxon>
    </lineage>
</organism>
<evidence type="ECO:0000313" key="1">
    <source>
        <dbReference type="EMBL" id="KAH3677740.1"/>
    </source>
</evidence>
<reference evidence="1" key="2">
    <citation type="submission" date="2021-01" db="EMBL/GenBank/DDBJ databases">
        <authorList>
            <person name="Schikora-Tamarit M.A."/>
        </authorList>
    </citation>
    <scope>NUCLEOTIDE SEQUENCE</scope>
    <source>
        <strain evidence="1">NCAIM Y.01608</strain>
    </source>
</reference>
<proteinExistence type="predicted"/>
<sequence>MVQLFVVHPDLQVSNCDDCPSKESLGKKKDAYVNSYRLYNKLIRQLCSNPEVTELPNWCLTKNAEHNVRRILEHARDEDVSVDPETINELDAIDNMDDLKLSSFKVNDADFSSQSSLKEKTLSLIQRLDLPDDLDKDLTNQKTNSFLAFKYLQIVMDLSLIEYKYLQIYSRINTAIKKYFSSPELTLDMEEEGCRIVSTQMDFFKKLEVLLKELSSVKAEFEKKILLPRKDALQLVQGYSSSQKQEVVG</sequence>
<dbReference type="Proteomes" id="UP000788993">
    <property type="component" value="Unassembled WGS sequence"/>
</dbReference>
<gene>
    <name evidence="1" type="ORF">OGATHE_000394</name>
</gene>
<accession>A0A1B7SME3</accession>
<dbReference type="AlphaFoldDB" id="A0A1B7SME3"/>
<protein>
    <submittedName>
        <fullName evidence="1">Uncharacterized protein</fullName>
    </submittedName>
</protein>
<name>A0A1B7SME3_9ASCO</name>
<comment type="caution">
    <text evidence="1">The sequence shown here is derived from an EMBL/GenBank/DDBJ whole genome shotgun (WGS) entry which is preliminary data.</text>
</comment>
<dbReference type="EMBL" id="JAEUBD010000095">
    <property type="protein sequence ID" value="KAH3677740.1"/>
    <property type="molecule type" value="Genomic_DNA"/>
</dbReference>
<reference evidence="1" key="1">
    <citation type="journal article" date="2021" name="Open Biol.">
        <title>Shared evolutionary footprints suggest mitochondrial oxidative damage underlies multiple complex I losses in fungi.</title>
        <authorList>
            <person name="Schikora-Tamarit M.A."/>
            <person name="Marcet-Houben M."/>
            <person name="Nosek J."/>
            <person name="Gabaldon T."/>
        </authorList>
    </citation>
    <scope>NUCLEOTIDE SEQUENCE</scope>
    <source>
        <strain evidence="1">NCAIM Y.01608</strain>
    </source>
</reference>